<comment type="caution">
    <text evidence="1">The sequence shown here is derived from an EMBL/GenBank/DDBJ whole genome shotgun (WGS) entry which is preliminary data.</text>
</comment>
<proteinExistence type="predicted"/>
<name>A0A9Q0NXV9_SALVM</name>
<sequence>MSSLQLLQLTERGRGLLANRRKSLLLAAGILAAGGTAAYVQSRISSKKSDSFLHSNGLKDDKKISNKLVTNDKKTTQKKGGLKSLQVLAAVLLSHMGKMGAKDLLAMIAIAVHGVYTTDLPEDFILT</sequence>
<reference evidence="1" key="1">
    <citation type="submission" date="2022-11" db="EMBL/GenBank/DDBJ databases">
        <authorList>
            <person name="Hyden B.L."/>
            <person name="Feng K."/>
            <person name="Yates T."/>
            <person name="Jawdy S."/>
            <person name="Smart L.B."/>
            <person name="Muchero W."/>
        </authorList>
    </citation>
    <scope>NUCLEOTIDE SEQUENCE</scope>
    <source>
        <tissue evidence="1">Shoot tip</tissue>
    </source>
</reference>
<keyword evidence="2" id="KW-1185">Reference proteome</keyword>
<reference evidence="1" key="2">
    <citation type="journal article" date="2023" name="Int. J. Mol. Sci.">
        <title>De Novo Assembly and Annotation of 11 Diverse Shrub Willow (Salix) Genomes Reveals Novel Gene Organization in Sex-Linked Regions.</title>
        <authorList>
            <person name="Hyden B."/>
            <person name="Feng K."/>
            <person name="Yates T.B."/>
            <person name="Jawdy S."/>
            <person name="Cereghino C."/>
            <person name="Smart L.B."/>
            <person name="Muchero W."/>
        </authorList>
    </citation>
    <scope>NUCLEOTIDE SEQUENCE [LARGE SCALE GENOMIC DNA]</scope>
    <source>
        <tissue evidence="1">Shoot tip</tissue>
    </source>
</reference>
<gene>
    <name evidence="1" type="ORF">OIU85_008557</name>
</gene>
<dbReference type="Proteomes" id="UP001151529">
    <property type="component" value="Chromosome 7"/>
</dbReference>
<dbReference type="EMBL" id="JAPFFL010000014">
    <property type="protein sequence ID" value="KAJ6677983.1"/>
    <property type="molecule type" value="Genomic_DNA"/>
</dbReference>
<dbReference type="OrthoDB" id="1731818at2759"/>
<protein>
    <submittedName>
        <fullName evidence="1">Uncharacterized protein</fullName>
    </submittedName>
</protein>
<evidence type="ECO:0000313" key="2">
    <source>
        <dbReference type="Proteomes" id="UP001151529"/>
    </source>
</evidence>
<evidence type="ECO:0000313" key="1">
    <source>
        <dbReference type="EMBL" id="KAJ6677983.1"/>
    </source>
</evidence>
<accession>A0A9Q0NXV9</accession>
<dbReference type="AlphaFoldDB" id="A0A9Q0NXV9"/>
<organism evidence="1 2">
    <name type="scientific">Salix viminalis</name>
    <name type="common">Common osier</name>
    <name type="synonym">Basket willow</name>
    <dbReference type="NCBI Taxonomy" id="40686"/>
    <lineage>
        <taxon>Eukaryota</taxon>
        <taxon>Viridiplantae</taxon>
        <taxon>Streptophyta</taxon>
        <taxon>Embryophyta</taxon>
        <taxon>Tracheophyta</taxon>
        <taxon>Spermatophyta</taxon>
        <taxon>Magnoliopsida</taxon>
        <taxon>eudicotyledons</taxon>
        <taxon>Gunneridae</taxon>
        <taxon>Pentapetalae</taxon>
        <taxon>rosids</taxon>
        <taxon>fabids</taxon>
        <taxon>Malpighiales</taxon>
        <taxon>Salicaceae</taxon>
        <taxon>Saliceae</taxon>
        <taxon>Salix</taxon>
    </lineage>
</organism>